<comment type="caution">
    <text evidence="8">The sequence shown here is derived from an EMBL/GenBank/DDBJ whole genome shotgun (WGS) entry which is preliminary data.</text>
</comment>
<evidence type="ECO:0000259" key="7">
    <source>
        <dbReference type="Pfam" id="PF01035"/>
    </source>
</evidence>
<dbReference type="NCBIfam" id="TIGR00589">
    <property type="entry name" value="ogt"/>
    <property type="match status" value="1"/>
</dbReference>
<evidence type="ECO:0000256" key="4">
    <source>
        <dbReference type="ARBA" id="ARBA00022763"/>
    </source>
</evidence>
<dbReference type="GO" id="GO:0006281">
    <property type="term" value="P:DNA repair"/>
    <property type="evidence" value="ECO:0007669"/>
    <property type="project" value="UniProtKB-KW"/>
</dbReference>
<dbReference type="EC" id="2.1.1.63" evidence="8"/>
<dbReference type="SUPFAM" id="SSF53155">
    <property type="entry name" value="Methylated DNA-protein cysteine methyltransferase domain"/>
    <property type="match status" value="1"/>
</dbReference>
<dbReference type="GO" id="GO:0003908">
    <property type="term" value="F:methylated-DNA-[protein]-cysteine S-methyltransferase activity"/>
    <property type="evidence" value="ECO:0007669"/>
    <property type="project" value="UniProtKB-EC"/>
</dbReference>
<evidence type="ECO:0000313" key="8">
    <source>
        <dbReference type="EMBL" id="MPL59800.1"/>
    </source>
</evidence>
<dbReference type="PANTHER" id="PTHR10815:SF13">
    <property type="entry name" value="METHYLATED-DNA--PROTEIN-CYSTEINE METHYLTRANSFERASE"/>
    <property type="match status" value="1"/>
</dbReference>
<dbReference type="InterPro" id="IPR014048">
    <property type="entry name" value="MethylDNA_cys_MeTrfase_DNA-bd"/>
</dbReference>
<dbReference type="Gene3D" id="3.30.160.70">
    <property type="entry name" value="Methylated DNA-protein cysteine methyltransferase domain"/>
    <property type="match status" value="1"/>
</dbReference>
<dbReference type="InterPro" id="IPR036388">
    <property type="entry name" value="WH-like_DNA-bd_sf"/>
</dbReference>
<dbReference type="InterPro" id="IPR036217">
    <property type="entry name" value="MethylDNA_cys_MeTrfase_DNAb"/>
</dbReference>
<keyword evidence="5" id="KW-0234">DNA repair</keyword>
<accession>A0A644SYN1</accession>
<dbReference type="InterPro" id="IPR001497">
    <property type="entry name" value="MethylDNA_cys_MeTrfase_AS"/>
</dbReference>
<dbReference type="AlphaFoldDB" id="A0A644SYN1"/>
<keyword evidence="3 8" id="KW-0808">Transferase</keyword>
<evidence type="ECO:0000256" key="2">
    <source>
        <dbReference type="ARBA" id="ARBA00022603"/>
    </source>
</evidence>
<sequence>MSDLDPRTLVRLMKESEHLLEDPYSGKTFRPLWLRRLSIHEEVLGRNNPAAGSGIGEIRYGYSDSPFGLCRIEVGAQGILSLNFLDSPKVLDQAAAHALVLRRWPGVRCTQDRALAETLLGNIFARDSRAPLSLHLRGSQFHLKVWRSLLTVPESCLVSYARLARMADSPGASRAVGGAVASNPIGYLVPCHRVLRTDGHLGGFKWGLERKKAMIVYEAALSDIDFRTAEGARDR</sequence>
<evidence type="ECO:0000256" key="6">
    <source>
        <dbReference type="ARBA" id="ARBA00049348"/>
    </source>
</evidence>
<gene>
    <name evidence="8" type="primary">ogt_3</name>
    <name evidence="8" type="ORF">SDC9_05356</name>
</gene>
<keyword evidence="4" id="KW-0227">DNA damage</keyword>
<evidence type="ECO:0000256" key="3">
    <source>
        <dbReference type="ARBA" id="ARBA00022679"/>
    </source>
</evidence>
<evidence type="ECO:0000256" key="1">
    <source>
        <dbReference type="ARBA" id="ARBA00001286"/>
    </source>
</evidence>
<dbReference type="PANTHER" id="PTHR10815">
    <property type="entry name" value="METHYLATED-DNA--PROTEIN-CYSTEINE METHYLTRANSFERASE"/>
    <property type="match status" value="1"/>
</dbReference>
<comment type="catalytic activity">
    <reaction evidence="1">
        <text>a 4-O-methyl-thymidine in DNA + L-cysteinyl-[protein] = a thymidine in DNA + S-methyl-L-cysteinyl-[protein]</text>
        <dbReference type="Rhea" id="RHEA:53428"/>
        <dbReference type="Rhea" id="RHEA-COMP:10131"/>
        <dbReference type="Rhea" id="RHEA-COMP:10132"/>
        <dbReference type="Rhea" id="RHEA-COMP:13555"/>
        <dbReference type="Rhea" id="RHEA-COMP:13556"/>
        <dbReference type="ChEBI" id="CHEBI:29950"/>
        <dbReference type="ChEBI" id="CHEBI:82612"/>
        <dbReference type="ChEBI" id="CHEBI:137386"/>
        <dbReference type="ChEBI" id="CHEBI:137387"/>
        <dbReference type="EC" id="2.1.1.63"/>
    </reaction>
</comment>
<feature type="domain" description="Methylated-DNA-[protein]-cysteine S-methyltransferase DNA binding" evidence="7">
    <location>
        <begin position="140"/>
        <end position="219"/>
    </location>
</feature>
<dbReference type="InterPro" id="IPR036631">
    <property type="entry name" value="MGMT_N_sf"/>
</dbReference>
<comment type="catalytic activity">
    <reaction evidence="6">
        <text>a 6-O-methyl-2'-deoxyguanosine in DNA + L-cysteinyl-[protein] = S-methyl-L-cysteinyl-[protein] + a 2'-deoxyguanosine in DNA</text>
        <dbReference type="Rhea" id="RHEA:24000"/>
        <dbReference type="Rhea" id="RHEA-COMP:10131"/>
        <dbReference type="Rhea" id="RHEA-COMP:10132"/>
        <dbReference type="Rhea" id="RHEA-COMP:11367"/>
        <dbReference type="Rhea" id="RHEA-COMP:11368"/>
        <dbReference type="ChEBI" id="CHEBI:29950"/>
        <dbReference type="ChEBI" id="CHEBI:82612"/>
        <dbReference type="ChEBI" id="CHEBI:85445"/>
        <dbReference type="ChEBI" id="CHEBI:85448"/>
        <dbReference type="EC" id="2.1.1.63"/>
    </reaction>
</comment>
<dbReference type="Gene3D" id="1.10.10.10">
    <property type="entry name" value="Winged helix-like DNA-binding domain superfamily/Winged helix DNA-binding domain"/>
    <property type="match status" value="1"/>
</dbReference>
<proteinExistence type="predicted"/>
<dbReference type="CDD" id="cd06445">
    <property type="entry name" value="ATase"/>
    <property type="match status" value="1"/>
</dbReference>
<reference evidence="8" key="1">
    <citation type="submission" date="2019-08" db="EMBL/GenBank/DDBJ databases">
        <authorList>
            <person name="Kucharzyk K."/>
            <person name="Murdoch R.W."/>
            <person name="Higgins S."/>
            <person name="Loffler F."/>
        </authorList>
    </citation>
    <scope>NUCLEOTIDE SEQUENCE</scope>
</reference>
<dbReference type="SUPFAM" id="SSF46767">
    <property type="entry name" value="Methylated DNA-protein cysteine methyltransferase, C-terminal domain"/>
    <property type="match status" value="1"/>
</dbReference>
<protein>
    <submittedName>
        <fullName evidence="8">Methylated-DNA--protein-cysteine methyltransferase</fullName>
        <ecNumber evidence="8">2.1.1.63</ecNumber>
    </submittedName>
</protein>
<dbReference type="EMBL" id="VSSQ01000010">
    <property type="protein sequence ID" value="MPL59800.1"/>
    <property type="molecule type" value="Genomic_DNA"/>
</dbReference>
<name>A0A644SYN1_9ZZZZ</name>
<evidence type="ECO:0000256" key="5">
    <source>
        <dbReference type="ARBA" id="ARBA00023204"/>
    </source>
</evidence>
<keyword evidence="2 8" id="KW-0489">Methyltransferase</keyword>
<dbReference type="Pfam" id="PF01035">
    <property type="entry name" value="DNA_binding_1"/>
    <property type="match status" value="1"/>
</dbReference>
<dbReference type="PROSITE" id="PS00374">
    <property type="entry name" value="MGMT"/>
    <property type="match status" value="1"/>
</dbReference>
<dbReference type="GO" id="GO:0032259">
    <property type="term" value="P:methylation"/>
    <property type="evidence" value="ECO:0007669"/>
    <property type="project" value="UniProtKB-KW"/>
</dbReference>
<organism evidence="8">
    <name type="scientific">bioreactor metagenome</name>
    <dbReference type="NCBI Taxonomy" id="1076179"/>
    <lineage>
        <taxon>unclassified sequences</taxon>
        <taxon>metagenomes</taxon>
        <taxon>ecological metagenomes</taxon>
    </lineage>
</organism>